<dbReference type="GO" id="GO:0046872">
    <property type="term" value="F:metal ion binding"/>
    <property type="evidence" value="ECO:0007669"/>
    <property type="project" value="UniProtKB-KW"/>
</dbReference>
<protein>
    <submittedName>
        <fullName evidence="7">Uncharacterized protein</fullName>
    </submittedName>
</protein>
<keyword evidence="8" id="KW-1185">Reference proteome</keyword>
<gene>
    <name evidence="7" type="ORF">LG34_11690</name>
</gene>
<dbReference type="EMBL" id="JRFU01000124">
    <property type="protein sequence ID" value="PWE86136.1"/>
    <property type="molecule type" value="Genomic_DNA"/>
</dbReference>
<dbReference type="SUPFAM" id="SSF102114">
    <property type="entry name" value="Radical SAM enzymes"/>
    <property type="match status" value="1"/>
</dbReference>
<dbReference type="Gene3D" id="3.20.20.70">
    <property type="entry name" value="Aldolase class I"/>
    <property type="match status" value="1"/>
</dbReference>
<dbReference type="AlphaFoldDB" id="A0A2V1JPN2"/>
<dbReference type="GO" id="GO:0051539">
    <property type="term" value="F:4 iron, 4 sulfur cluster binding"/>
    <property type="evidence" value="ECO:0007669"/>
    <property type="project" value="UniProtKB-KW"/>
</dbReference>
<evidence type="ECO:0000256" key="4">
    <source>
        <dbReference type="ARBA" id="ARBA00022723"/>
    </source>
</evidence>
<evidence type="ECO:0000256" key="3">
    <source>
        <dbReference type="ARBA" id="ARBA00022691"/>
    </source>
</evidence>
<dbReference type="PANTHER" id="PTHR30352">
    <property type="entry name" value="PYRUVATE FORMATE-LYASE-ACTIVATING ENZYME"/>
    <property type="match status" value="1"/>
</dbReference>
<dbReference type="InterPro" id="IPR034457">
    <property type="entry name" value="Organic_radical-activating"/>
</dbReference>
<keyword evidence="4" id="KW-0479">Metal-binding</keyword>
<dbReference type="PANTHER" id="PTHR30352:SF2">
    <property type="entry name" value="ANAEROBIC RIBONUCLEOSIDE-TRIPHOSPHATE REDUCTASE-ACTIVATING PROTEIN"/>
    <property type="match status" value="1"/>
</dbReference>
<proteinExistence type="predicted"/>
<evidence type="ECO:0000313" key="8">
    <source>
        <dbReference type="Proteomes" id="UP000245288"/>
    </source>
</evidence>
<keyword evidence="6" id="KW-0411">Iron-sulfur</keyword>
<keyword evidence="5" id="KW-0408">Iron</keyword>
<organism evidence="7 8">
    <name type="scientific">Eubacterium ramulus</name>
    <dbReference type="NCBI Taxonomy" id="39490"/>
    <lineage>
        <taxon>Bacteria</taxon>
        <taxon>Bacillati</taxon>
        <taxon>Bacillota</taxon>
        <taxon>Clostridia</taxon>
        <taxon>Eubacteriales</taxon>
        <taxon>Eubacteriaceae</taxon>
        <taxon>Eubacterium</taxon>
    </lineage>
</organism>
<dbReference type="SFLD" id="SFLDG01063">
    <property type="entry name" value="activating_enzymes__group_1"/>
    <property type="match status" value="1"/>
</dbReference>
<dbReference type="InterPro" id="IPR012837">
    <property type="entry name" value="NrdG"/>
</dbReference>
<dbReference type="InterPro" id="IPR007197">
    <property type="entry name" value="rSAM"/>
</dbReference>
<dbReference type="Proteomes" id="UP000245288">
    <property type="component" value="Unassembled WGS sequence"/>
</dbReference>
<evidence type="ECO:0000256" key="5">
    <source>
        <dbReference type="ARBA" id="ARBA00023004"/>
    </source>
</evidence>
<dbReference type="SFLD" id="SFLDS00029">
    <property type="entry name" value="Radical_SAM"/>
    <property type="match status" value="1"/>
</dbReference>
<evidence type="ECO:0000313" key="7">
    <source>
        <dbReference type="EMBL" id="PWE86136.1"/>
    </source>
</evidence>
<dbReference type="CDD" id="cd01335">
    <property type="entry name" value="Radical_SAM"/>
    <property type="match status" value="1"/>
</dbReference>
<dbReference type="InterPro" id="IPR058240">
    <property type="entry name" value="rSAM_sf"/>
</dbReference>
<dbReference type="Pfam" id="PF13353">
    <property type="entry name" value="Fer4_12"/>
    <property type="match status" value="1"/>
</dbReference>
<dbReference type="GO" id="GO:0004748">
    <property type="term" value="F:ribonucleoside-diphosphate reductase activity, thioredoxin disulfide as acceptor"/>
    <property type="evidence" value="ECO:0007669"/>
    <property type="project" value="TreeGrafter"/>
</dbReference>
<accession>A0A2V1JPN2</accession>
<dbReference type="InterPro" id="IPR013785">
    <property type="entry name" value="Aldolase_TIM"/>
</dbReference>
<dbReference type="SFLD" id="SFLDF00299">
    <property type="entry name" value="anaerobic_ribonucleoside-triph"/>
    <property type="match status" value="1"/>
</dbReference>
<name>A0A2V1JPN2_EUBRA</name>
<keyword evidence="2" id="KW-0004">4Fe-4S</keyword>
<keyword evidence="3" id="KW-0949">S-adenosyl-L-methionine</keyword>
<dbReference type="GO" id="GO:0043365">
    <property type="term" value="F:[formate-C-acetyltransferase]-activating enzyme activity"/>
    <property type="evidence" value="ECO:0007669"/>
    <property type="project" value="InterPro"/>
</dbReference>
<sequence>MKIQLHAKRDGITKLGPGTRFVVWTQGCPRSCPGCMTAASQQMNGGFSADTKQLAEEILQSGRHGLTISGGEPFLQAKALADLIQEVRKKTDLGVMIYTGFTLEELQEADNPDYNLLLEQCDLLVDGPYIDELNDSKNLRGSSNQRAIPLTDRYAEYAKQIGTKPAEIEMFYEEEKIRIVGVPPKNMFKKVKQIGF</sequence>
<comment type="cofactor">
    <cofactor evidence="1">
        <name>[4Fe-4S] cluster</name>
        <dbReference type="ChEBI" id="CHEBI:49883"/>
    </cofactor>
</comment>
<evidence type="ECO:0000256" key="1">
    <source>
        <dbReference type="ARBA" id="ARBA00001966"/>
    </source>
</evidence>
<dbReference type="RefSeq" id="WP_181369352.1">
    <property type="nucleotide sequence ID" value="NZ_CAJLEE010000029.1"/>
</dbReference>
<evidence type="ECO:0000256" key="2">
    <source>
        <dbReference type="ARBA" id="ARBA00022485"/>
    </source>
</evidence>
<evidence type="ECO:0000256" key="6">
    <source>
        <dbReference type="ARBA" id="ARBA00023014"/>
    </source>
</evidence>
<comment type="caution">
    <text evidence="7">The sequence shown here is derived from an EMBL/GenBank/DDBJ whole genome shotgun (WGS) entry which is preliminary data.</text>
</comment>
<dbReference type="SFLD" id="SFLDG01066">
    <property type="entry name" value="organic_radical-activating_enz"/>
    <property type="match status" value="1"/>
</dbReference>
<reference evidence="7 8" key="1">
    <citation type="submission" date="2014-09" db="EMBL/GenBank/DDBJ databases">
        <title>Butyrate-producing bacteria isolated from human gut.</title>
        <authorList>
            <person name="Zhang Q."/>
            <person name="Zhao L."/>
        </authorList>
    </citation>
    <scope>NUCLEOTIDE SEQUENCE [LARGE SCALE GENOMIC DNA]</scope>
    <source>
        <strain evidence="7 8">21</strain>
    </source>
</reference>